<keyword evidence="3" id="KW-0472">Membrane</keyword>
<dbReference type="GO" id="GO:0016020">
    <property type="term" value="C:membrane"/>
    <property type="evidence" value="ECO:0007669"/>
    <property type="project" value="InterPro"/>
</dbReference>
<protein>
    <submittedName>
        <fullName evidence="5">Rhomboid family intramembrane serine protease</fullName>
    </submittedName>
</protein>
<dbReference type="AlphaFoldDB" id="A0A8D5FFF5"/>
<sequence>MINPDFENQQEIYTLTITDLSEVSTCSLVLSAVGIPHKIRRNDKNGADIDLPASLKEKAIYEWIRYQEENINWPEKPPRETDFTPSFKVMNLLVVGFLIFLYSSSGPWSAESIWFLRGAGDSTQILQSGEYYRLITSLTLHADPVHLMGNCFLALFLLHFYFAITGNGIGLLLLLLTAGSANFINVAVHGSGHNSVGFSTAVFSVIGIICIAEYRTTAKTLRFFIPIMAGVSLLALLGAGGGRTDLGAHLFGLGTGLITGFLLRLPFLKKIRFSFPVQAAAGILGVFIIWISWLRAMTVY</sequence>
<dbReference type="GO" id="GO:0004252">
    <property type="term" value="F:serine-type endopeptidase activity"/>
    <property type="evidence" value="ECO:0007669"/>
    <property type="project" value="InterPro"/>
</dbReference>
<accession>A0A8D5FFF5</accession>
<dbReference type="InterPro" id="IPR022764">
    <property type="entry name" value="Peptidase_S54_rhomboid_dom"/>
</dbReference>
<dbReference type="RefSeq" id="WP_228855887.1">
    <property type="nucleotide sequence ID" value="NZ_AP024086.1"/>
</dbReference>
<keyword evidence="3" id="KW-0812">Transmembrane</keyword>
<name>A0A8D5FFF5_9BACT</name>
<comment type="similarity">
    <text evidence="1">Belongs to the peptidase S54 family.</text>
</comment>
<dbReference type="EMBL" id="AP024086">
    <property type="protein sequence ID" value="BCL59686.1"/>
    <property type="molecule type" value="Genomic_DNA"/>
</dbReference>
<evidence type="ECO:0000256" key="2">
    <source>
        <dbReference type="ARBA" id="ARBA00022801"/>
    </source>
</evidence>
<keyword evidence="3" id="KW-1133">Transmembrane helix</keyword>
<feature type="transmembrane region" description="Helical" evidence="3">
    <location>
        <begin position="221"/>
        <end position="240"/>
    </location>
</feature>
<evidence type="ECO:0000259" key="4">
    <source>
        <dbReference type="Pfam" id="PF01694"/>
    </source>
</evidence>
<dbReference type="Pfam" id="PF01694">
    <property type="entry name" value="Rhomboid"/>
    <property type="match status" value="1"/>
</dbReference>
<feature type="domain" description="Peptidase S54 rhomboid" evidence="4">
    <location>
        <begin position="129"/>
        <end position="264"/>
    </location>
</feature>
<evidence type="ECO:0000313" key="5">
    <source>
        <dbReference type="EMBL" id="BCL59686.1"/>
    </source>
</evidence>
<dbReference type="Proteomes" id="UP000826725">
    <property type="component" value="Chromosome"/>
</dbReference>
<evidence type="ECO:0000256" key="3">
    <source>
        <dbReference type="SAM" id="Phobius"/>
    </source>
</evidence>
<keyword evidence="6" id="KW-1185">Reference proteome</keyword>
<reference evidence="5" key="1">
    <citation type="submission" date="2020-09" db="EMBL/GenBank/DDBJ databases">
        <title>Desulfogranum mesoprofundum gen. nov., sp. nov., a novel mesophilic, sulfate-reducing chemolithoautotroph isolated from a deep-sea hydrothermal vent chimney in the Suiyo Seamount.</title>
        <authorList>
            <person name="Hashimoto Y."/>
            <person name="Nakagawa S."/>
        </authorList>
    </citation>
    <scope>NUCLEOTIDE SEQUENCE</scope>
    <source>
        <strain evidence="5">KT2</strain>
    </source>
</reference>
<evidence type="ECO:0000256" key="1">
    <source>
        <dbReference type="ARBA" id="ARBA00009045"/>
    </source>
</evidence>
<gene>
    <name evidence="5" type="ORF">DGMP_03790</name>
</gene>
<evidence type="ECO:0000313" key="6">
    <source>
        <dbReference type="Proteomes" id="UP000826725"/>
    </source>
</evidence>
<proteinExistence type="inferred from homology"/>
<organism evidence="5 6">
    <name type="scientific">Desulfomarina profundi</name>
    <dbReference type="NCBI Taxonomy" id="2772557"/>
    <lineage>
        <taxon>Bacteria</taxon>
        <taxon>Pseudomonadati</taxon>
        <taxon>Thermodesulfobacteriota</taxon>
        <taxon>Desulfobulbia</taxon>
        <taxon>Desulfobulbales</taxon>
        <taxon>Desulfobulbaceae</taxon>
        <taxon>Desulfomarina</taxon>
    </lineage>
</organism>
<feature type="transmembrane region" description="Helical" evidence="3">
    <location>
        <begin position="246"/>
        <end position="263"/>
    </location>
</feature>
<dbReference type="KEGG" id="dbk:DGMP_03790"/>
<feature type="transmembrane region" description="Helical" evidence="3">
    <location>
        <begin position="275"/>
        <end position="294"/>
    </location>
</feature>
<dbReference type="PANTHER" id="PTHR43731:SF14">
    <property type="entry name" value="PRESENILIN-ASSOCIATED RHOMBOID-LIKE PROTEIN, MITOCHONDRIAL"/>
    <property type="match status" value="1"/>
</dbReference>
<dbReference type="GO" id="GO:0006508">
    <property type="term" value="P:proteolysis"/>
    <property type="evidence" value="ECO:0007669"/>
    <property type="project" value="UniProtKB-KW"/>
</dbReference>
<keyword evidence="2" id="KW-0378">Hydrolase</keyword>
<dbReference type="InterPro" id="IPR050925">
    <property type="entry name" value="Rhomboid_protease_S54"/>
</dbReference>
<feature type="transmembrane region" description="Helical" evidence="3">
    <location>
        <begin position="196"/>
        <end position="214"/>
    </location>
</feature>
<keyword evidence="5" id="KW-0645">Protease</keyword>
<dbReference type="PANTHER" id="PTHR43731">
    <property type="entry name" value="RHOMBOID PROTEASE"/>
    <property type="match status" value="1"/>
</dbReference>